<reference evidence="1" key="1">
    <citation type="submission" date="2015-04" db="UniProtKB">
        <authorList>
            <consortium name="EnsemblPlants"/>
        </authorList>
    </citation>
    <scope>IDENTIFICATION</scope>
</reference>
<proteinExistence type="predicted"/>
<dbReference type="HOGENOM" id="CLU_2642122_0_0_1"/>
<name>A0A0E0AB77_9ORYZ</name>
<organism evidence="1">
    <name type="scientific">Oryza glumipatula</name>
    <dbReference type="NCBI Taxonomy" id="40148"/>
    <lineage>
        <taxon>Eukaryota</taxon>
        <taxon>Viridiplantae</taxon>
        <taxon>Streptophyta</taxon>
        <taxon>Embryophyta</taxon>
        <taxon>Tracheophyta</taxon>
        <taxon>Spermatophyta</taxon>
        <taxon>Magnoliopsida</taxon>
        <taxon>Liliopsida</taxon>
        <taxon>Poales</taxon>
        <taxon>Poaceae</taxon>
        <taxon>BOP clade</taxon>
        <taxon>Oryzoideae</taxon>
        <taxon>Oryzeae</taxon>
        <taxon>Oryzinae</taxon>
        <taxon>Oryza</taxon>
    </lineage>
</organism>
<evidence type="ECO:0000313" key="2">
    <source>
        <dbReference type="Proteomes" id="UP000026961"/>
    </source>
</evidence>
<protein>
    <submittedName>
        <fullName evidence="1">Uncharacterized protein</fullName>
    </submittedName>
</protein>
<reference evidence="1" key="2">
    <citation type="submission" date="2018-05" db="EMBL/GenBank/DDBJ databases">
        <title>OgluRS3 (Oryza glumaepatula Reference Sequence Version 3).</title>
        <authorList>
            <person name="Zhang J."/>
            <person name="Kudrna D."/>
            <person name="Lee S."/>
            <person name="Talag J."/>
            <person name="Welchert J."/>
            <person name="Wing R.A."/>
        </authorList>
    </citation>
    <scope>NUCLEOTIDE SEQUENCE [LARGE SCALE GENOMIC DNA]</scope>
</reference>
<dbReference type="Gramene" id="OGLUM06G20370.1">
    <property type="protein sequence ID" value="OGLUM06G20370.1"/>
    <property type="gene ID" value="OGLUM06G20370"/>
</dbReference>
<sequence length="77" mass="8576">MCSCFRFGWLLKLRQTKNAGGAQSRRTKRIKTNEGITAAWSSTPQAKSSSMKFGQISPIAMFLFDCLLSAIPWNPCC</sequence>
<dbReference type="AlphaFoldDB" id="A0A0E0AB77"/>
<accession>A0A0E0AB77</accession>
<dbReference type="EnsemblPlants" id="OGLUM06G20370.1">
    <property type="protein sequence ID" value="OGLUM06G20370.1"/>
    <property type="gene ID" value="OGLUM06G20370"/>
</dbReference>
<evidence type="ECO:0000313" key="1">
    <source>
        <dbReference type="EnsemblPlants" id="OGLUM06G20370.1"/>
    </source>
</evidence>
<dbReference type="Proteomes" id="UP000026961">
    <property type="component" value="Chromosome 6"/>
</dbReference>
<keyword evidence="2" id="KW-1185">Reference proteome</keyword>